<feature type="domain" description="Lipoyl-binding" evidence="5">
    <location>
        <begin position="69"/>
        <end position="145"/>
    </location>
</feature>
<comment type="pathway">
    <text evidence="3">Lipid metabolism; fatty acid biosynthesis.</text>
</comment>
<dbReference type="SUPFAM" id="SSF51230">
    <property type="entry name" value="Single hybrid motif"/>
    <property type="match status" value="1"/>
</dbReference>
<dbReference type="GO" id="GO:0006633">
    <property type="term" value="P:fatty acid biosynthetic process"/>
    <property type="evidence" value="ECO:0007669"/>
    <property type="project" value="UniProtKB-UniPathway"/>
</dbReference>
<reference evidence="7" key="1">
    <citation type="submission" date="2017-07" db="EMBL/GenBank/DDBJ databases">
        <title>Novel pathways for hydrocarbon cycling and metabolic interdependencies in hydrothermal sediment communities.</title>
        <authorList>
            <person name="Dombrowski N."/>
            <person name="Seitz K."/>
            <person name="Teske A."/>
            <person name="Baker B."/>
        </authorList>
    </citation>
    <scope>NUCLEOTIDE SEQUENCE [LARGE SCALE GENOMIC DNA]</scope>
</reference>
<dbReference type="GO" id="GO:0003989">
    <property type="term" value="F:acetyl-CoA carboxylase activity"/>
    <property type="evidence" value="ECO:0007669"/>
    <property type="project" value="InterPro"/>
</dbReference>
<keyword evidence="3" id="KW-0276">Fatty acid metabolism</keyword>
<feature type="compositionally biased region" description="Basic and acidic residues" evidence="4">
    <location>
        <begin position="49"/>
        <end position="65"/>
    </location>
</feature>
<name>A0A257LTI5_UNCW3</name>
<evidence type="ECO:0000259" key="5">
    <source>
        <dbReference type="PROSITE" id="PS50968"/>
    </source>
</evidence>
<dbReference type="PROSITE" id="PS50968">
    <property type="entry name" value="BIOTINYL_LIPOYL"/>
    <property type="match status" value="1"/>
</dbReference>
<evidence type="ECO:0000313" key="7">
    <source>
        <dbReference type="Proteomes" id="UP000216312"/>
    </source>
</evidence>
<dbReference type="InterPro" id="IPR001249">
    <property type="entry name" value="AcCoA_biotinCC"/>
</dbReference>
<protein>
    <recommendedName>
        <fullName evidence="1 3">Biotin carboxyl carrier protein of acetyl-CoA carboxylase</fullName>
    </recommendedName>
</protein>
<keyword evidence="3" id="KW-0444">Lipid biosynthesis</keyword>
<evidence type="ECO:0000256" key="1">
    <source>
        <dbReference type="ARBA" id="ARBA00017562"/>
    </source>
</evidence>
<dbReference type="InterPro" id="IPR050709">
    <property type="entry name" value="Biotin_Carboxyl_Carrier/Decarb"/>
</dbReference>
<dbReference type="InterPro" id="IPR011053">
    <property type="entry name" value="Single_hybrid_motif"/>
</dbReference>
<proteinExistence type="predicted"/>
<comment type="caution">
    <text evidence="6">The sequence shown here is derived from an EMBL/GenBank/DDBJ whole genome shotgun (WGS) entry which is preliminary data.</text>
</comment>
<dbReference type="AlphaFoldDB" id="A0A257LTI5"/>
<keyword evidence="3" id="KW-0443">Lipid metabolism</keyword>
<dbReference type="PANTHER" id="PTHR45266">
    <property type="entry name" value="OXALOACETATE DECARBOXYLASE ALPHA CHAIN"/>
    <property type="match status" value="1"/>
</dbReference>
<dbReference type="InterPro" id="IPR000089">
    <property type="entry name" value="Biotin_lipoyl"/>
</dbReference>
<dbReference type="UniPathway" id="UPA00094"/>
<dbReference type="PRINTS" id="PR01071">
    <property type="entry name" value="ACOABIOTINCC"/>
</dbReference>
<organism evidence="6 7">
    <name type="scientific">candidate division WOR-3 bacterium 4484_18</name>
    <dbReference type="NCBI Taxonomy" id="2020626"/>
    <lineage>
        <taxon>Bacteria</taxon>
        <taxon>Bacteria division WOR-3</taxon>
    </lineage>
</organism>
<evidence type="ECO:0000313" key="6">
    <source>
        <dbReference type="EMBL" id="OYV02963.1"/>
    </source>
</evidence>
<dbReference type="PANTHER" id="PTHR45266:SF3">
    <property type="entry name" value="OXALOACETATE DECARBOXYLASE ALPHA CHAIN"/>
    <property type="match status" value="1"/>
</dbReference>
<dbReference type="Gene3D" id="2.40.50.100">
    <property type="match status" value="1"/>
</dbReference>
<dbReference type="NCBIfam" id="TIGR00531">
    <property type="entry name" value="BCCP"/>
    <property type="match status" value="1"/>
</dbReference>
<accession>A0A257LTI5</accession>
<dbReference type="Pfam" id="PF00364">
    <property type="entry name" value="Biotin_lipoyl"/>
    <property type="match status" value="1"/>
</dbReference>
<evidence type="ECO:0000256" key="3">
    <source>
        <dbReference type="RuleBase" id="RU364072"/>
    </source>
</evidence>
<dbReference type="EMBL" id="NMUJ01000033">
    <property type="protein sequence ID" value="OYV02963.1"/>
    <property type="molecule type" value="Genomic_DNA"/>
</dbReference>
<feature type="region of interest" description="Disordered" evidence="4">
    <location>
        <begin position="46"/>
        <end position="65"/>
    </location>
</feature>
<keyword evidence="2 3" id="KW-0092">Biotin</keyword>
<dbReference type="GO" id="GO:0009317">
    <property type="term" value="C:acetyl-CoA carboxylase complex"/>
    <property type="evidence" value="ECO:0007669"/>
    <property type="project" value="InterPro"/>
</dbReference>
<evidence type="ECO:0000256" key="2">
    <source>
        <dbReference type="ARBA" id="ARBA00023267"/>
    </source>
</evidence>
<dbReference type="CDD" id="cd06850">
    <property type="entry name" value="biotinyl_domain"/>
    <property type="match status" value="1"/>
</dbReference>
<gene>
    <name evidence="6" type="primary">accB</name>
    <name evidence="6" type="ORF">CGW93_03080</name>
</gene>
<sequence>MRWRLIRSLIKLMEEHQIQEVEIRGIFGRVKLSKYTGLAHQMLPAIPPEAKKEEKKEEAEEKEKGEDHYIAIKAPLVGTFYRAPAPGAPPFVDVGDEVTSKTIVCIIEAMKVMNEIEAGVSGKIVKVLVENAQPVEYGQELFLVEPTK</sequence>
<keyword evidence="3" id="KW-0275">Fatty acid biosynthesis</keyword>
<dbReference type="Proteomes" id="UP000216312">
    <property type="component" value="Unassembled WGS sequence"/>
</dbReference>
<comment type="function">
    <text evidence="3">This protein is a component of the acetyl coenzyme A carboxylase complex; first, biotin carboxylase catalyzes the carboxylation of the carrier protein and then the transcarboxylase transfers the carboxyl group to form malonyl-CoA.</text>
</comment>
<evidence type="ECO:0000256" key="4">
    <source>
        <dbReference type="SAM" id="MobiDB-lite"/>
    </source>
</evidence>